<dbReference type="PATRIC" id="fig|76936.10.peg.1137"/>
<dbReference type="InterPro" id="IPR011146">
    <property type="entry name" value="HIT-like"/>
</dbReference>
<dbReference type="InterPro" id="IPR019808">
    <property type="entry name" value="Histidine_triad_CS"/>
</dbReference>
<evidence type="ECO:0000259" key="4">
    <source>
        <dbReference type="PROSITE" id="PS51084"/>
    </source>
</evidence>
<evidence type="ECO:0000256" key="1">
    <source>
        <dbReference type="PIRSR" id="PIRSR601310-1"/>
    </source>
</evidence>
<evidence type="ECO:0000256" key="3">
    <source>
        <dbReference type="PROSITE-ProRule" id="PRU00464"/>
    </source>
</evidence>
<proteinExistence type="predicted"/>
<dbReference type="EMBL" id="JRPF02000004">
    <property type="protein sequence ID" value="TLD78679.1"/>
    <property type="molecule type" value="Genomic_DNA"/>
</dbReference>
<feature type="active site" description="Tele-AMP-histidine intermediate" evidence="1">
    <location>
        <position position="98"/>
    </location>
</feature>
<organism evidence="5 8">
    <name type="scientific">Helicobacter typhlonius</name>
    <dbReference type="NCBI Taxonomy" id="76936"/>
    <lineage>
        <taxon>Bacteria</taxon>
        <taxon>Pseudomonadati</taxon>
        <taxon>Campylobacterota</taxon>
        <taxon>Epsilonproteobacteria</taxon>
        <taxon>Campylobacterales</taxon>
        <taxon>Helicobacteraceae</taxon>
        <taxon>Helicobacter</taxon>
    </lineage>
</organism>
<gene>
    <name evidence="5" type="ORF">BN2458_PEG1164</name>
    <name evidence="6" type="ORF">LS75_005060</name>
</gene>
<dbReference type="STRING" id="76936.BN2458_PEG1164"/>
<dbReference type="InterPro" id="IPR001310">
    <property type="entry name" value="Histidine_triad_HIT"/>
</dbReference>
<evidence type="ECO:0000313" key="5">
    <source>
        <dbReference type="EMBL" id="CUU40049.1"/>
    </source>
</evidence>
<feature type="short sequence motif" description="Histidine triad motif" evidence="2 3">
    <location>
        <begin position="96"/>
        <end position="100"/>
    </location>
</feature>
<dbReference type="InterPro" id="IPR036265">
    <property type="entry name" value="HIT-like_sf"/>
</dbReference>
<dbReference type="Proteomes" id="UP000029925">
    <property type="component" value="Unassembled WGS sequence"/>
</dbReference>
<dbReference type="PROSITE" id="PS00892">
    <property type="entry name" value="HIT_1"/>
    <property type="match status" value="1"/>
</dbReference>
<feature type="domain" description="HIT" evidence="4">
    <location>
        <begin position="6"/>
        <end position="112"/>
    </location>
</feature>
<accession>A0A099UCR5</accession>
<keyword evidence="7" id="KW-1185">Reference proteome</keyword>
<dbReference type="PANTHER" id="PTHR23089">
    <property type="entry name" value="HISTIDINE TRIAD HIT PROTEIN"/>
    <property type="match status" value="1"/>
</dbReference>
<reference evidence="8" key="3">
    <citation type="submission" date="2015-11" db="EMBL/GenBank/DDBJ databases">
        <authorList>
            <person name="Anvar S.Y."/>
        </authorList>
    </citation>
    <scope>NUCLEOTIDE SEQUENCE [LARGE SCALE GENOMIC DNA]</scope>
</reference>
<dbReference type="GeneID" id="78151371"/>
<name>A0A099UCR5_9HELI</name>
<dbReference type="Pfam" id="PF01230">
    <property type="entry name" value="HIT"/>
    <property type="match status" value="1"/>
</dbReference>
<reference evidence="6 7" key="1">
    <citation type="journal article" date="2014" name="Genome Announc.">
        <title>Draft genome sequences of eight enterohepatic helicobacter species isolated from both laboratory and wild rodents.</title>
        <authorList>
            <person name="Sheh A."/>
            <person name="Shen Z."/>
            <person name="Fox J.G."/>
        </authorList>
    </citation>
    <scope>NUCLEOTIDE SEQUENCE [LARGE SCALE GENOMIC DNA]</scope>
    <source>
        <strain evidence="6 7">MIT 98-6810</strain>
    </source>
</reference>
<dbReference type="CDD" id="cd01276">
    <property type="entry name" value="PKCI_related"/>
    <property type="match status" value="1"/>
</dbReference>
<evidence type="ECO:0000313" key="7">
    <source>
        <dbReference type="Proteomes" id="UP000029925"/>
    </source>
</evidence>
<protein>
    <submittedName>
        <fullName evidence="5">HIT family protein</fullName>
    </submittedName>
    <submittedName>
        <fullName evidence="6">Histidine triad nucleotide-binding protein</fullName>
    </submittedName>
</protein>
<evidence type="ECO:0000313" key="8">
    <source>
        <dbReference type="Proteomes" id="UP000064525"/>
    </source>
</evidence>
<reference evidence="5" key="2">
    <citation type="submission" date="2015-11" db="EMBL/GenBank/DDBJ databases">
        <authorList>
            <person name="Zhang Y."/>
            <person name="Guo Z."/>
        </authorList>
    </citation>
    <scope>NUCLEOTIDE SEQUENCE</scope>
    <source>
        <strain evidence="5">1</strain>
    </source>
</reference>
<dbReference type="RefSeq" id="WP_034343726.1">
    <property type="nucleotide sequence ID" value="NZ_CAOLUG010000013.1"/>
</dbReference>
<dbReference type="Gene3D" id="3.30.428.10">
    <property type="entry name" value="HIT-like"/>
    <property type="match status" value="1"/>
</dbReference>
<evidence type="ECO:0000313" key="6">
    <source>
        <dbReference type="EMBL" id="TLD78679.1"/>
    </source>
</evidence>
<sequence>MAEKTIFERIVAGEIPCKKVVENDKFLAFYDIAPQAPVHILAIPKICVKDFSLASRELLGELCEFAQEVAKLVGIDKSGYRIITNIGADGGQEVPHLHLHILGGKKLSSIIVK</sequence>
<dbReference type="Proteomes" id="UP000064525">
    <property type="component" value="Chromosome I"/>
</dbReference>
<dbReference type="KEGG" id="hty:BN2458_PEG1164"/>
<dbReference type="SUPFAM" id="SSF54197">
    <property type="entry name" value="HIT-like"/>
    <property type="match status" value="1"/>
</dbReference>
<evidence type="ECO:0000256" key="2">
    <source>
        <dbReference type="PIRSR" id="PIRSR601310-3"/>
    </source>
</evidence>
<dbReference type="OrthoDB" id="9784774at2"/>
<dbReference type="PROSITE" id="PS51084">
    <property type="entry name" value="HIT_2"/>
    <property type="match status" value="1"/>
</dbReference>
<dbReference type="PRINTS" id="PR00332">
    <property type="entry name" value="HISTRIAD"/>
</dbReference>
<dbReference type="GO" id="GO:0003824">
    <property type="term" value="F:catalytic activity"/>
    <property type="evidence" value="ECO:0007669"/>
    <property type="project" value="InterPro"/>
</dbReference>
<dbReference type="EMBL" id="LN907858">
    <property type="protein sequence ID" value="CUU40049.1"/>
    <property type="molecule type" value="Genomic_DNA"/>
</dbReference>
<dbReference type="AlphaFoldDB" id="A0A099UCR5"/>